<protein>
    <submittedName>
        <fullName evidence="3">Uncharacterized protein</fullName>
    </submittedName>
</protein>
<gene>
    <name evidence="3" type="ORF">PVT01_090007300</name>
</gene>
<dbReference type="VEuPathDB" id="PlasmoDB:PVX_090830"/>
<keyword evidence="2" id="KW-1133">Transmembrane helix</keyword>
<evidence type="ECO:0000313" key="3">
    <source>
        <dbReference type="EMBL" id="SCO67135.1"/>
    </source>
</evidence>
<sequence length="272" mass="31220">MKRKTEQFIQPSEELRKLPHKSLCYDDSLLRLNNNKKYKEGVKEFKKCDNKKFPGLVSPHLPKINLNFAHNYVAITFTKLLRIYYLFILPLMATMVLGNAVPGNSTETASGTEGFQDGGPSQAQMTFITSIISPLCNLIPGGDRFCETHSHIITPIAFFLISTFISIIVGLIRRCCCGIGRSRRRRKRNAQMNEMDEEQMLQAQLLQQQMQQQQLQQLQMQQMLQMGQQLPFVGMLQETPIPDEGKKKKKKSKKQQDDSMNPFYLGYQPVVQ</sequence>
<evidence type="ECO:0000256" key="2">
    <source>
        <dbReference type="SAM" id="Phobius"/>
    </source>
</evidence>
<dbReference type="AlphaFoldDB" id="A0A1G4GX04"/>
<evidence type="ECO:0000313" key="4">
    <source>
        <dbReference type="Proteomes" id="UP000196402"/>
    </source>
</evidence>
<dbReference type="VEuPathDB" id="PlasmoDB:PVP01_0903500"/>
<organism evidence="3 4">
    <name type="scientific">Plasmodium vivax</name>
    <name type="common">malaria parasite P. vivax</name>
    <dbReference type="NCBI Taxonomy" id="5855"/>
    <lineage>
        <taxon>Eukaryota</taxon>
        <taxon>Sar</taxon>
        <taxon>Alveolata</taxon>
        <taxon>Apicomplexa</taxon>
        <taxon>Aconoidasida</taxon>
        <taxon>Haemosporida</taxon>
        <taxon>Plasmodiidae</taxon>
        <taxon>Plasmodium</taxon>
        <taxon>Plasmodium (Plasmodium)</taxon>
    </lineage>
</organism>
<feature type="transmembrane region" description="Helical" evidence="2">
    <location>
        <begin position="152"/>
        <end position="172"/>
    </location>
</feature>
<feature type="transmembrane region" description="Helical" evidence="2">
    <location>
        <begin position="83"/>
        <end position="101"/>
    </location>
</feature>
<feature type="region of interest" description="Disordered" evidence="1">
    <location>
        <begin position="238"/>
        <end position="272"/>
    </location>
</feature>
<keyword evidence="2" id="KW-0472">Membrane</keyword>
<name>A0A1G4GX04_PLAVI</name>
<proteinExistence type="predicted"/>
<reference evidence="3 4" key="1">
    <citation type="submission" date="2016-07" db="EMBL/GenBank/DDBJ databases">
        <authorList>
            <consortium name="Pathogen Informatics"/>
        </authorList>
    </citation>
    <scope>NUCLEOTIDE SEQUENCE [LARGE SCALE GENOMIC DNA]</scope>
</reference>
<accession>A0A1G4GX04</accession>
<dbReference type="EMBL" id="LT615247">
    <property type="protein sequence ID" value="SCO67135.1"/>
    <property type="molecule type" value="Genomic_DNA"/>
</dbReference>
<keyword evidence="2" id="KW-0812">Transmembrane</keyword>
<dbReference type="Proteomes" id="UP000196402">
    <property type="component" value="Chromosome 9"/>
</dbReference>
<evidence type="ECO:0000256" key="1">
    <source>
        <dbReference type="SAM" id="MobiDB-lite"/>
    </source>
</evidence>